<dbReference type="Proteomes" id="UP001066276">
    <property type="component" value="Chromosome 9"/>
</dbReference>
<dbReference type="EMBL" id="JANPWB010000013">
    <property type="protein sequence ID" value="KAJ1110424.1"/>
    <property type="molecule type" value="Genomic_DNA"/>
</dbReference>
<proteinExistence type="predicted"/>
<protein>
    <submittedName>
        <fullName evidence="2">Uncharacterized protein</fullName>
    </submittedName>
</protein>
<name>A0AAV7N579_PLEWA</name>
<reference evidence="2" key="1">
    <citation type="journal article" date="2022" name="bioRxiv">
        <title>Sequencing and chromosome-scale assembly of the giantPleurodeles waltlgenome.</title>
        <authorList>
            <person name="Brown T."/>
            <person name="Elewa A."/>
            <person name="Iarovenko S."/>
            <person name="Subramanian E."/>
            <person name="Araus A.J."/>
            <person name="Petzold A."/>
            <person name="Susuki M."/>
            <person name="Suzuki K.-i.T."/>
            <person name="Hayashi T."/>
            <person name="Toyoda A."/>
            <person name="Oliveira C."/>
            <person name="Osipova E."/>
            <person name="Leigh N.D."/>
            <person name="Simon A."/>
            <person name="Yun M.H."/>
        </authorList>
    </citation>
    <scope>NUCLEOTIDE SEQUENCE</scope>
    <source>
        <strain evidence="2">20211129_DDA</strain>
        <tissue evidence="2">Liver</tissue>
    </source>
</reference>
<evidence type="ECO:0000313" key="3">
    <source>
        <dbReference type="Proteomes" id="UP001066276"/>
    </source>
</evidence>
<comment type="caution">
    <text evidence="2">The sequence shown here is derived from an EMBL/GenBank/DDBJ whole genome shotgun (WGS) entry which is preliminary data.</text>
</comment>
<keyword evidence="3" id="KW-1185">Reference proteome</keyword>
<evidence type="ECO:0000256" key="1">
    <source>
        <dbReference type="SAM" id="MobiDB-lite"/>
    </source>
</evidence>
<dbReference type="AlphaFoldDB" id="A0AAV7N579"/>
<sequence>MVRSRYPCFSQSAEVMPKGVLLAAQVPECMAAAILSPRAFFRFASSPIVSEPKWRFLGVKSRTSIVRGGGHHVFRSLCAESEAELSIIAPGVRRERREPQKEATNTMAPSHAPLEYFNP</sequence>
<feature type="region of interest" description="Disordered" evidence="1">
    <location>
        <begin position="95"/>
        <end position="119"/>
    </location>
</feature>
<gene>
    <name evidence="2" type="ORF">NDU88_007776</name>
</gene>
<evidence type="ECO:0000313" key="2">
    <source>
        <dbReference type="EMBL" id="KAJ1110424.1"/>
    </source>
</evidence>
<organism evidence="2 3">
    <name type="scientific">Pleurodeles waltl</name>
    <name type="common">Iberian ribbed newt</name>
    <dbReference type="NCBI Taxonomy" id="8319"/>
    <lineage>
        <taxon>Eukaryota</taxon>
        <taxon>Metazoa</taxon>
        <taxon>Chordata</taxon>
        <taxon>Craniata</taxon>
        <taxon>Vertebrata</taxon>
        <taxon>Euteleostomi</taxon>
        <taxon>Amphibia</taxon>
        <taxon>Batrachia</taxon>
        <taxon>Caudata</taxon>
        <taxon>Salamandroidea</taxon>
        <taxon>Salamandridae</taxon>
        <taxon>Pleurodelinae</taxon>
        <taxon>Pleurodeles</taxon>
    </lineage>
</organism>
<accession>A0AAV7N579</accession>